<dbReference type="InterPro" id="IPR050445">
    <property type="entry name" value="Bact_polysacc_biosynth/exp"/>
</dbReference>
<evidence type="ECO:0000259" key="11">
    <source>
        <dbReference type="Pfam" id="PF13807"/>
    </source>
</evidence>
<comment type="caution">
    <text evidence="12">The sequence shown here is derived from an EMBL/GenBank/DDBJ whole genome shotgun (WGS) entry which is preliminary data.</text>
</comment>
<gene>
    <name evidence="12" type="ORF">WFZ85_00525</name>
</gene>
<evidence type="ECO:0000256" key="1">
    <source>
        <dbReference type="ARBA" id="ARBA00007316"/>
    </source>
</evidence>
<dbReference type="EMBL" id="JBCGDO010000001">
    <property type="protein sequence ID" value="MEM0541090.1"/>
    <property type="molecule type" value="Genomic_DNA"/>
</dbReference>
<dbReference type="InterPro" id="IPR032807">
    <property type="entry name" value="GNVR"/>
</dbReference>
<keyword evidence="4" id="KW-0547">Nucleotide-binding</keyword>
<evidence type="ECO:0000256" key="2">
    <source>
        <dbReference type="ARBA" id="ARBA00011903"/>
    </source>
</evidence>
<evidence type="ECO:0000313" key="13">
    <source>
        <dbReference type="Proteomes" id="UP001460072"/>
    </source>
</evidence>
<sequence>MLDTKDFTFFDKQNNFDFKGFLIKTISYWKWFVVGLIITFSIAHQVNVRKQKIYGIETTIAVQEENNPLFTANTSLVFNWGGTSDKVQMIATTLKSRSHNEIVVNKLQFYTDYLKQTKYFLQDVYGKVPFKIVINNAENQLYGQFIKVKMLSNSTYRITIPFQSNSAQVIRYVNNEVSTVSTPSTEFSKVFKVGQDINLPFLHWKLDLVDFSTENFDEEILIRFNSFDNTVSSYKSIKVGIDEKAASILKLGMEGTNKERMVDFLNATVEVLIQRNKEEKNKFAENTIIFIDETLRDMEEKLKNSGDDLKDFGKNNNIIDIEEGGSTFKAQLLDFDRQKDAVERKIAYLNTLKSYLKNSVDFSKLPAPTVVGIEEPNINTNVAKLIELSVKRSELDYSLKGGVVYYERIDNEIQSVKRVLLENSNSYRVSLDYDLNLANNKIQTLESEINKLPENKQEWLKLSRKYNLSDNIYNTFLQKRSEASIVKAANISDIKFIDPAKDVGGGLLGPKTGVNYVLAFFMGLIVPLVIVFFIFFISNSIQNIEDIIGITQIPLIGIVGIKHSETNLSVFERPKSALSESFRAIRSSLQFLYKKQSIEGSKTLMLTSSVSGEGKTFCSINIATVFALSEKKTMIVGLDLRKPRIFDDFNIQNDIGAVNYLIGQNNLDEVIQHTHIPFLDVITSGPIPPNPSELILGDSMREMIQELKQRYDYIILDTPPVGLVSDALELVQFCDVTLYIVRQNFTKKEMLTLLNNRNKRGELNNVSIIFNGYENKAKYGVGYGYGYGYSYGYGYGQGSGYHEDDEPTGFFAKWQYRLLKLFKK</sequence>
<dbReference type="InterPro" id="IPR025669">
    <property type="entry name" value="AAA_dom"/>
</dbReference>
<proteinExistence type="inferred from homology"/>
<accession>A0ABU9N0F3</accession>
<keyword evidence="6" id="KW-0067">ATP-binding</keyword>
<dbReference type="RefSeq" id="WP_342694331.1">
    <property type="nucleotide sequence ID" value="NZ_JBCGDO010000001.1"/>
</dbReference>
<dbReference type="InterPro" id="IPR027417">
    <property type="entry name" value="P-loop_NTPase"/>
</dbReference>
<dbReference type="EC" id="2.7.10.2" evidence="2"/>
<keyword evidence="9" id="KW-0472">Membrane</keyword>
<evidence type="ECO:0000259" key="10">
    <source>
        <dbReference type="Pfam" id="PF13614"/>
    </source>
</evidence>
<evidence type="ECO:0000313" key="12">
    <source>
        <dbReference type="EMBL" id="MEM0541090.1"/>
    </source>
</evidence>
<dbReference type="CDD" id="cd05387">
    <property type="entry name" value="BY-kinase"/>
    <property type="match status" value="1"/>
</dbReference>
<reference evidence="12 13" key="1">
    <citation type="submission" date="2024-03" db="EMBL/GenBank/DDBJ databases">
        <title>Two novel species of the genus Flavobacterium exhibiting potentially degradation of complex polysaccharides.</title>
        <authorList>
            <person name="Lian X."/>
        </authorList>
    </citation>
    <scope>NUCLEOTIDE SEQUENCE [LARGE SCALE GENOMIC DNA]</scope>
    <source>
        <strain evidence="13">j3</strain>
    </source>
</reference>
<feature type="domain" description="AAA" evidence="10">
    <location>
        <begin position="609"/>
        <end position="721"/>
    </location>
</feature>
<comment type="similarity">
    <text evidence="1">Belongs to the CpsD/CapB family.</text>
</comment>
<keyword evidence="5" id="KW-0418">Kinase</keyword>
<feature type="domain" description="Tyrosine-protein kinase G-rich" evidence="11">
    <location>
        <begin position="456"/>
        <end position="533"/>
    </location>
</feature>
<evidence type="ECO:0000256" key="7">
    <source>
        <dbReference type="ARBA" id="ARBA00023137"/>
    </source>
</evidence>
<keyword evidence="9" id="KW-0812">Transmembrane</keyword>
<dbReference type="PANTHER" id="PTHR32309">
    <property type="entry name" value="TYROSINE-PROTEIN KINASE"/>
    <property type="match status" value="1"/>
</dbReference>
<dbReference type="NCBIfam" id="TIGR01007">
    <property type="entry name" value="eps_fam"/>
    <property type="match status" value="1"/>
</dbReference>
<dbReference type="Pfam" id="PF13807">
    <property type="entry name" value="GNVR"/>
    <property type="match status" value="1"/>
</dbReference>
<dbReference type="SUPFAM" id="SSF52540">
    <property type="entry name" value="P-loop containing nucleoside triphosphate hydrolases"/>
    <property type="match status" value="1"/>
</dbReference>
<evidence type="ECO:0000256" key="8">
    <source>
        <dbReference type="ARBA" id="ARBA00051245"/>
    </source>
</evidence>
<keyword evidence="13" id="KW-1185">Reference proteome</keyword>
<evidence type="ECO:0000256" key="5">
    <source>
        <dbReference type="ARBA" id="ARBA00022777"/>
    </source>
</evidence>
<protein>
    <recommendedName>
        <fullName evidence="2">non-specific protein-tyrosine kinase</fullName>
        <ecNumber evidence="2">2.7.10.2</ecNumber>
    </recommendedName>
</protein>
<organism evidence="12 13">
    <name type="scientific">Flavobacterium aureirubrum</name>
    <dbReference type="NCBI Taxonomy" id="3133147"/>
    <lineage>
        <taxon>Bacteria</taxon>
        <taxon>Pseudomonadati</taxon>
        <taxon>Bacteroidota</taxon>
        <taxon>Flavobacteriia</taxon>
        <taxon>Flavobacteriales</taxon>
        <taxon>Flavobacteriaceae</taxon>
        <taxon>Flavobacterium</taxon>
    </lineage>
</organism>
<keyword evidence="3 12" id="KW-0808">Transferase</keyword>
<evidence type="ECO:0000256" key="4">
    <source>
        <dbReference type="ARBA" id="ARBA00022741"/>
    </source>
</evidence>
<evidence type="ECO:0000256" key="3">
    <source>
        <dbReference type="ARBA" id="ARBA00022679"/>
    </source>
</evidence>
<keyword evidence="9" id="KW-1133">Transmembrane helix</keyword>
<feature type="transmembrane region" description="Helical" evidence="9">
    <location>
        <begin position="516"/>
        <end position="537"/>
    </location>
</feature>
<feature type="transmembrane region" description="Helical" evidence="9">
    <location>
        <begin position="28"/>
        <end position="46"/>
    </location>
</feature>
<dbReference type="InterPro" id="IPR005702">
    <property type="entry name" value="Wzc-like_C"/>
</dbReference>
<dbReference type="Proteomes" id="UP001460072">
    <property type="component" value="Unassembled WGS sequence"/>
</dbReference>
<dbReference type="PANTHER" id="PTHR32309:SF13">
    <property type="entry name" value="FERRIC ENTEROBACTIN TRANSPORT PROTEIN FEPE"/>
    <property type="match status" value="1"/>
</dbReference>
<evidence type="ECO:0000256" key="9">
    <source>
        <dbReference type="SAM" id="Phobius"/>
    </source>
</evidence>
<dbReference type="GO" id="GO:0004715">
    <property type="term" value="F:non-membrane spanning protein tyrosine kinase activity"/>
    <property type="evidence" value="ECO:0007669"/>
    <property type="project" value="UniProtKB-EC"/>
</dbReference>
<dbReference type="Gene3D" id="3.40.50.300">
    <property type="entry name" value="P-loop containing nucleotide triphosphate hydrolases"/>
    <property type="match status" value="1"/>
</dbReference>
<evidence type="ECO:0000256" key="6">
    <source>
        <dbReference type="ARBA" id="ARBA00022840"/>
    </source>
</evidence>
<comment type="catalytic activity">
    <reaction evidence="8">
        <text>L-tyrosyl-[protein] + ATP = O-phospho-L-tyrosyl-[protein] + ADP + H(+)</text>
        <dbReference type="Rhea" id="RHEA:10596"/>
        <dbReference type="Rhea" id="RHEA-COMP:10136"/>
        <dbReference type="Rhea" id="RHEA-COMP:20101"/>
        <dbReference type="ChEBI" id="CHEBI:15378"/>
        <dbReference type="ChEBI" id="CHEBI:30616"/>
        <dbReference type="ChEBI" id="CHEBI:46858"/>
        <dbReference type="ChEBI" id="CHEBI:61978"/>
        <dbReference type="ChEBI" id="CHEBI:456216"/>
        <dbReference type="EC" id="2.7.10.2"/>
    </reaction>
</comment>
<dbReference type="Pfam" id="PF13614">
    <property type="entry name" value="AAA_31"/>
    <property type="match status" value="1"/>
</dbReference>
<name>A0ABU9N0F3_9FLAO</name>
<keyword evidence="7" id="KW-0829">Tyrosine-protein kinase</keyword>